<evidence type="ECO:0000256" key="6">
    <source>
        <dbReference type="ARBA" id="ARBA00025321"/>
    </source>
</evidence>
<comment type="subcellular location">
    <subcellularLocation>
        <location evidence="1">Membrane</location>
        <topology evidence="1">Single-pass membrane protein</topology>
    </subcellularLocation>
</comment>
<comment type="caution">
    <text evidence="9">The sequence shown here is derived from an EMBL/GenBank/DDBJ whole genome shotgun (WGS) entry which is preliminary data.</text>
</comment>
<dbReference type="EMBL" id="JACHOO010000003">
    <property type="protein sequence ID" value="MBB5752581.1"/>
    <property type="molecule type" value="Genomic_DNA"/>
</dbReference>
<name>A0A7W9CVZ7_9HYPH</name>
<keyword evidence="7" id="KW-0472">Membrane</keyword>
<keyword evidence="4" id="KW-1003">Cell membrane</keyword>
<evidence type="ECO:0000256" key="4">
    <source>
        <dbReference type="ARBA" id="ARBA00022475"/>
    </source>
</evidence>
<accession>A0A7W9CVZ7</accession>
<evidence type="ECO:0000313" key="10">
    <source>
        <dbReference type="Proteomes" id="UP000523821"/>
    </source>
</evidence>
<reference evidence="9 10" key="1">
    <citation type="submission" date="2020-08" db="EMBL/GenBank/DDBJ databases">
        <title>Genomic Encyclopedia of Type Strains, Phase IV (KMG-IV): sequencing the most valuable type-strain genomes for metagenomic binning, comparative biology and taxonomic classification.</title>
        <authorList>
            <person name="Goeker M."/>
        </authorList>
    </citation>
    <scope>NUCLEOTIDE SEQUENCE [LARGE SCALE GENOMIC DNA]</scope>
    <source>
        <strain evidence="9 10">DSM 16268</strain>
    </source>
</reference>
<protein>
    <recommendedName>
        <fullName evidence="3">Lectin-like protein BA14k</fullName>
    </recommendedName>
</protein>
<organism evidence="9 10">
    <name type="scientific">Prosthecomicrobium pneumaticum</name>
    <dbReference type="NCBI Taxonomy" id="81895"/>
    <lineage>
        <taxon>Bacteria</taxon>
        <taxon>Pseudomonadati</taxon>
        <taxon>Pseudomonadota</taxon>
        <taxon>Alphaproteobacteria</taxon>
        <taxon>Hyphomicrobiales</taxon>
        <taxon>Kaistiaceae</taxon>
        <taxon>Prosthecomicrobium</taxon>
    </lineage>
</organism>
<dbReference type="Proteomes" id="UP000523821">
    <property type="component" value="Unassembled WGS sequence"/>
</dbReference>
<feature type="chain" id="PRO_5030815174" description="Lectin-like protein BA14k" evidence="8">
    <location>
        <begin position="28"/>
        <end position="146"/>
    </location>
</feature>
<feature type="signal peptide" evidence="8">
    <location>
        <begin position="1"/>
        <end position="27"/>
    </location>
</feature>
<evidence type="ECO:0000256" key="1">
    <source>
        <dbReference type="ARBA" id="ARBA00004167"/>
    </source>
</evidence>
<dbReference type="GO" id="GO:0016020">
    <property type="term" value="C:membrane"/>
    <property type="evidence" value="ECO:0007669"/>
    <property type="project" value="UniProtKB-SubCell"/>
</dbReference>
<comment type="similarity">
    <text evidence="2">Belongs to the BA14k family.</text>
</comment>
<evidence type="ECO:0000256" key="2">
    <source>
        <dbReference type="ARBA" id="ARBA00010270"/>
    </source>
</evidence>
<keyword evidence="7" id="KW-1133">Transmembrane helix</keyword>
<keyword evidence="10" id="KW-1185">Reference proteome</keyword>
<evidence type="ECO:0000256" key="3">
    <source>
        <dbReference type="ARBA" id="ARBA00020552"/>
    </source>
</evidence>
<gene>
    <name evidence="9" type="ORF">GGQ63_001635</name>
</gene>
<sequence length="146" mass="16760">MEKMTLMRKAQLGVLAMAMALPVPALAAPLAVPSAPTVDSHLIEVQSRDRFERRRDRFERRRDGAYLNGRRGYRDRRPGYRQYNGYWFPPAAFIAGAIIGGALSNQRQMSNAHVEWCASQYRSYRTSDNTYQPYNGPRRACVSPYR</sequence>
<dbReference type="InterPro" id="IPR012413">
    <property type="entry name" value="BA14K"/>
</dbReference>
<evidence type="ECO:0000313" key="9">
    <source>
        <dbReference type="EMBL" id="MBB5752581.1"/>
    </source>
</evidence>
<proteinExistence type="inferred from homology"/>
<dbReference type="AlphaFoldDB" id="A0A7W9CVZ7"/>
<comment type="function">
    <text evidence="6">Has immunoglobulin-binding and hemagglutination properties, and can bind to mannose. Essential for virulence. May be involved in LPS biosynthesis or polysaccharide transport.</text>
</comment>
<dbReference type="GO" id="GO:0030246">
    <property type="term" value="F:carbohydrate binding"/>
    <property type="evidence" value="ECO:0007669"/>
    <property type="project" value="UniProtKB-KW"/>
</dbReference>
<evidence type="ECO:0000256" key="5">
    <source>
        <dbReference type="ARBA" id="ARBA00022734"/>
    </source>
</evidence>
<evidence type="ECO:0000256" key="7">
    <source>
        <dbReference type="SAM" id="Phobius"/>
    </source>
</evidence>
<keyword evidence="5" id="KW-0430">Lectin</keyword>
<dbReference type="RefSeq" id="WP_246429685.1">
    <property type="nucleotide sequence ID" value="NZ_JACHOO010000003.1"/>
</dbReference>
<keyword evidence="7" id="KW-0812">Transmembrane</keyword>
<dbReference type="Pfam" id="PF07886">
    <property type="entry name" value="BA14K"/>
    <property type="match status" value="1"/>
</dbReference>
<feature type="transmembrane region" description="Helical" evidence="7">
    <location>
        <begin position="86"/>
        <end position="103"/>
    </location>
</feature>
<keyword evidence="8" id="KW-0732">Signal</keyword>
<evidence type="ECO:0000256" key="8">
    <source>
        <dbReference type="SAM" id="SignalP"/>
    </source>
</evidence>